<keyword evidence="11" id="KW-1185">Reference proteome</keyword>
<comment type="pathway">
    <text evidence="5">Amino-acid biosynthesis; L-methionine biosynthesis via de novo pathway; L-homocysteine from L-cystathionine: step 1/1.</text>
</comment>
<dbReference type="GO" id="GO:0030170">
    <property type="term" value="F:pyridoxal phosphate binding"/>
    <property type="evidence" value="ECO:0007669"/>
    <property type="project" value="InterPro"/>
</dbReference>
<dbReference type="NCBIfam" id="TIGR01324">
    <property type="entry name" value="cysta_beta_ly_B"/>
    <property type="match status" value="1"/>
</dbReference>
<evidence type="ECO:0000256" key="8">
    <source>
        <dbReference type="PIRSR" id="PIRSR001434-2"/>
    </source>
</evidence>
<dbReference type="PANTHER" id="PTHR43500">
    <property type="entry name" value="CYSTATHIONINE BETA-LYASE-RELATED"/>
    <property type="match status" value="1"/>
</dbReference>
<evidence type="ECO:0000256" key="6">
    <source>
        <dbReference type="ARBA" id="ARBA00047517"/>
    </source>
</evidence>
<evidence type="ECO:0000256" key="7">
    <source>
        <dbReference type="ARBA" id="ARBA00047625"/>
    </source>
</evidence>
<evidence type="ECO:0000256" key="5">
    <source>
        <dbReference type="ARBA" id="ARBA00046315"/>
    </source>
</evidence>
<dbReference type="GO" id="GO:0019346">
    <property type="term" value="P:transsulfuration"/>
    <property type="evidence" value="ECO:0007669"/>
    <property type="project" value="InterPro"/>
</dbReference>
<comment type="cofactor">
    <cofactor evidence="1 9">
        <name>pyridoxal 5'-phosphate</name>
        <dbReference type="ChEBI" id="CHEBI:597326"/>
    </cofactor>
</comment>
<dbReference type="SUPFAM" id="SSF53383">
    <property type="entry name" value="PLP-dependent transferases"/>
    <property type="match status" value="1"/>
</dbReference>
<comment type="catalytic activity">
    <reaction evidence="7">
        <text>an S-substituted L-cysteine + H2O = a thiol + pyruvate + NH4(+)</text>
        <dbReference type="Rhea" id="RHEA:18121"/>
        <dbReference type="ChEBI" id="CHEBI:15361"/>
        <dbReference type="ChEBI" id="CHEBI:15377"/>
        <dbReference type="ChEBI" id="CHEBI:28938"/>
        <dbReference type="ChEBI" id="CHEBI:29256"/>
        <dbReference type="ChEBI" id="CHEBI:58717"/>
        <dbReference type="EC" id="4.4.1.13"/>
    </reaction>
</comment>
<evidence type="ECO:0000313" key="11">
    <source>
        <dbReference type="Proteomes" id="UP000332515"/>
    </source>
</evidence>
<keyword evidence="4 10" id="KW-0456">Lyase</keyword>
<dbReference type="Pfam" id="PF01053">
    <property type="entry name" value="Cys_Met_Meta_PP"/>
    <property type="match status" value="1"/>
</dbReference>
<protein>
    <submittedName>
        <fullName evidence="10">Cystathionine beta-lyase</fullName>
        <ecNumber evidence="10">4.4.1.8</ecNumber>
    </submittedName>
</protein>
<dbReference type="RefSeq" id="WP_153479460.1">
    <property type="nucleotide sequence ID" value="NZ_VWNA01000001.1"/>
</dbReference>
<comment type="catalytic activity">
    <reaction evidence="6">
        <text>L,L-cystathionine + H2O = L-homocysteine + pyruvate + NH4(+)</text>
        <dbReference type="Rhea" id="RHEA:13965"/>
        <dbReference type="ChEBI" id="CHEBI:15361"/>
        <dbReference type="ChEBI" id="CHEBI:15377"/>
        <dbReference type="ChEBI" id="CHEBI:28938"/>
        <dbReference type="ChEBI" id="CHEBI:58161"/>
        <dbReference type="ChEBI" id="CHEBI:58199"/>
    </reaction>
</comment>
<dbReference type="InterPro" id="IPR000277">
    <property type="entry name" value="Cys/Met-Metab_PyrdxlP-dep_enz"/>
</dbReference>
<dbReference type="InterPro" id="IPR015421">
    <property type="entry name" value="PyrdxlP-dep_Trfase_major"/>
</dbReference>
<accession>A0A6A7Y2Y2</accession>
<proteinExistence type="inferred from homology"/>
<evidence type="ECO:0000256" key="9">
    <source>
        <dbReference type="RuleBase" id="RU362118"/>
    </source>
</evidence>
<dbReference type="GO" id="GO:0047804">
    <property type="term" value="F:cysteine-S-conjugate beta-lyase activity"/>
    <property type="evidence" value="ECO:0007669"/>
    <property type="project" value="UniProtKB-EC"/>
</dbReference>
<dbReference type="GO" id="GO:0019450">
    <property type="term" value="P:L-cysteine catabolic process to pyruvate"/>
    <property type="evidence" value="ECO:0007669"/>
    <property type="project" value="TreeGrafter"/>
</dbReference>
<dbReference type="InterPro" id="IPR015424">
    <property type="entry name" value="PyrdxlP-dep_Trfase"/>
</dbReference>
<dbReference type="EC" id="4.4.1.8" evidence="10"/>
<dbReference type="Proteomes" id="UP000332515">
    <property type="component" value="Unassembled WGS sequence"/>
</dbReference>
<dbReference type="PANTHER" id="PTHR43500:SF1">
    <property type="entry name" value="CYSTATHIONINE BETA-LYASE-RELATED"/>
    <property type="match status" value="1"/>
</dbReference>
<dbReference type="InterPro" id="IPR015422">
    <property type="entry name" value="PyrdxlP-dep_Trfase_small"/>
</dbReference>
<evidence type="ECO:0000256" key="4">
    <source>
        <dbReference type="ARBA" id="ARBA00023239"/>
    </source>
</evidence>
<keyword evidence="3 8" id="KW-0663">Pyridoxal phosphate</keyword>
<dbReference type="Gene3D" id="3.40.640.10">
    <property type="entry name" value="Type I PLP-dependent aspartate aminotransferase-like (Major domain)"/>
    <property type="match status" value="1"/>
</dbReference>
<dbReference type="Gene3D" id="3.90.1150.10">
    <property type="entry name" value="Aspartate Aminotransferase, domain 1"/>
    <property type="match status" value="1"/>
</dbReference>
<dbReference type="InterPro" id="IPR054542">
    <property type="entry name" value="Cys_met_metab_PP"/>
</dbReference>
<feature type="modified residue" description="N6-(pyridoxal phosphate)lysine" evidence="8">
    <location>
        <position position="219"/>
    </location>
</feature>
<gene>
    <name evidence="10" type="primary">metC</name>
    <name evidence="10" type="ORF">F0357_05615</name>
</gene>
<dbReference type="FunFam" id="3.40.640.10:FF:000046">
    <property type="entry name" value="Cystathionine gamma-lyase"/>
    <property type="match status" value="1"/>
</dbReference>
<dbReference type="InterPro" id="IPR006233">
    <property type="entry name" value="Cys_b_lyase_bac"/>
</dbReference>
<evidence type="ECO:0000256" key="3">
    <source>
        <dbReference type="ARBA" id="ARBA00022898"/>
    </source>
</evidence>
<dbReference type="EMBL" id="VWNA01000001">
    <property type="protein sequence ID" value="MQT12149.1"/>
    <property type="molecule type" value="Genomic_DNA"/>
</dbReference>
<dbReference type="AlphaFoldDB" id="A0A6A7Y2Y2"/>
<evidence type="ECO:0000313" key="10">
    <source>
        <dbReference type="EMBL" id="MQT12149.1"/>
    </source>
</evidence>
<dbReference type="PROSITE" id="PS00868">
    <property type="entry name" value="CYS_MET_METAB_PP"/>
    <property type="match status" value="1"/>
</dbReference>
<evidence type="ECO:0000256" key="2">
    <source>
        <dbReference type="ARBA" id="ARBA00009077"/>
    </source>
</evidence>
<name>A0A6A7Y2Y2_9HYPH</name>
<sequence length="402" mass="42957">MSNDEKAPESARNAIADAALQPATRLVHGGYDGKTWHGFVNPPVVHASTVLFESADAHFHNRARYTYGRQATPTTEALQDAVSELEGAAGTKLAPSGLGAVTLALLSCLSAGDHLLMVDTTYGPTRHFCDTLLARLGVETTYYDPHVGAGIAALMRPNTKAVFLEAPGTATFEMQDIPAIVAVARAHGATVLMDNTWATPLYFKPLAFGVDLSIQAATKYFCGHSDVLLGTVAASERALPALAATHRQLGLHTAPDDVYQIYRGLKTLEVRLARHHVNGVAVAEWLLSRPEVTRVRHPALPSDPGHALWKRDFSGASGLFAFDLAPVSETALAAFFDTLTLFGMGYSWGGYESLAIRARPDLARTAVPWTEAGPVVRLHIGLEDPRDLTADLARGFAAMAAA</sequence>
<evidence type="ECO:0000256" key="1">
    <source>
        <dbReference type="ARBA" id="ARBA00001933"/>
    </source>
</evidence>
<comment type="caution">
    <text evidence="10">The sequence shown here is derived from an EMBL/GenBank/DDBJ whole genome shotgun (WGS) entry which is preliminary data.</text>
</comment>
<comment type="similarity">
    <text evidence="2 9">Belongs to the trans-sulfuration enzymes family.</text>
</comment>
<dbReference type="PIRSF" id="PIRSF001434">
    <property type="entry name" value="CGS"/>
    <property type="match status" value="1"/>
</dbReference>
<reference evidence="10 11" key="1">
    <citation type="submission" date="2019-09" db="EMBL/GenBank/DDBJ databases">
        <title>Segnochrobactrum spirostomi gen. nov., sp. nov., isolated from the ciliate Spirostomum cf. yagiui and description of a novel family, Segnochrobactraceae fam. nov. within the order Rhizobiales of the class Alphaproteobacteria.</title>
        <authorList>
            <person name="Akter S."/>
            <person name="Shazib S.U.A."/>
            <person name="Shin M.K."/>
        </authorList>
    </citation>
    <scope>NUCLEOTIDE SEQUENCE [LARGE SCALE GENOMIC DNA]</scope>
    <source>
        <strain evidence="10 11">Sp-1</strain>
    </source>
</reference>
<organism evidence="10 11">
    <name type="scientific">Segnochrobactrum spirostomi</name>
    <dbReference type="NCBI Taxonomy" id="2608987"/>
    <lineage>
        <taxon>Bacteria</taxon>
        <taxon>Pseudomonadati</taxon>
        <taxon>Pseudomonadota</taxon>
        <taxon>Alphaproteobacteria</taxon>
        <taxon>Hyphomicrobiales</taxon>
        <taxon>Segnochrobactraceae</taxon>
        <taxon>Segnochrobactrum</taxon>
    </lineage>
</organism>